<evidence type="ECO:0000313" key="4">
    <source>
        <dbReference type="Proteomes" id="UP001234989"/>
    </source>
</evidence>
<sequence length="292" mass="32306">KSFNEVTYFVKKVKGVRRDDQVKALAKKAKNSGNFQGSYSRGSGRPTLAAQPIKSVIPASIGNYSGTPPQNLIQDSQGVVPSAGSRPSFDRTCYNCGEPGHMRRDCPHSRMLDSAQLQSRAMVSVRNGRGAMQPGREVARQDDMAQCYAFHGKTEAEASDAVITCTILVCDRMANVLFDLGSTYSYVSVRFASEFAMICDILDAPIHVSTPVGKEKLEWEWVYKPKQAEIISFIWARKLVGQGCLDYLAHIRDVEVESLSIEFIPVVSVFREVFPNDLSSMPPDRDKISALI</sequence>
<keyword evidence="1" id="KW-0479">Metal-binding</keyword>
<keyword evidence="1" id="KW-0862">Zinc</keyword>
<dbReference type="PROSITE" id="PS50158">
    <property type="entry name" value="ZF_CCHC"/>
    <property type="match status" value="1"/>
</dbReference>
<dbReference type="InterPro" id="IPR036875">
    <property type="entry name" value="Znf_CCHC_sf"/>
</dbReference>
<dbReference type="SMART" id="SM00343">
    <property type="entry name" value="ZnF_C2HC"/>
    <property type="match status" value="1"/>
</dbReference>
<accession>A0AAF0Q372</accession>
<feature type="domain" description="CCHC-type" evidence="2">
    <location>
        <begin position="93"/>
        <end position="107"/>
    </location>
</feature>
<evidence type="ECO:0000256" key="1">
    <source>
        <dbReference type="PROSITE-ProRule" id="PRU00047"/>
    </source>
</evidence>
<proteinExistence type="predicted"/>
<feature type="non-terminal residue" evidence="3">
    <location>
        <position position="1"/>
    </location>
</feature>
<gene>
    <name evidence="3" type="ORF">MTR67_008090</name>
</gene>
<keyword evidence="4" id="KW-1185">Reference proteome</keyword>
<keyword evidence="1" id="KW-0863">Zinc-finger</keyword>
<dbReference type="Pfam" id="PF00098">
    <property type="entry name" value="zf-CCHC"/>
    <property type="match status" value="1"/>
</dbReference>
<reference evidence="3" key="1">
    <citation type="submission" date="2023-08" db="EMBL/GenBank/DDBJ databases">
        <title>A de novo genome assembly of Solanum verrucosum Schlechtendal, a Mexican diploid species geographically isolated from the other diploid A-genome species in potato relatives.</title>
        <authorList>
            <person name="Hosaka K."/>
        </authorList>
    </citation>
    <scope>NUCLEOTIDE SEQUENCE</scope>
    <source>
        <tissue evidence="3">Young leaves</tissue>
    </source>
</reference>
<evidence type="ECO:0000259" key="2">
    <source>
        <dbReference type="PROSITE" id="PS50158"/>
    </source>
</evidence>
<dbReference type="Gene3D" id="4.10.60.10">
    <property type="entry name" value="Zinc finger, CCHC-type"/>
    <property type="match status" value="1"/>
</dbReference>
<dbReference type="AlphaFoldDB" id="A0AAF0Q372"/>
<organism evidence="3 4">
    <name type="scientific">Solanum verrucosum</name>
    <dbReference type="NCBI Taxonomy" id="315347"/>
    <lineage>
        <taxon>Eukaryota</taxon>
        <taxon>Viridiplantae</taxon>
        <taxon>Streptophyta</taxon>
        <taxon>Embryophyta</taxon>
        <taxon>Tracheophyta</taxon>
        <taxon>Spermatophyta</taxon>
        <taxon>Magnoliopsida</taxon>
        <taxon>eudicotyledons</taxon>
        <taxon>Gunneridae</taxon>
        <taxon>Pentapetalae</taxon>
        <taxon>asterids</taxon>
        <taxon>lamiids</taxon>
        <taxon>Solanales</taxon>
        <taxon>Solanaceae</taxon>
        <taxon>Solanoideae</taxon>
        <taxon>Solaneae</taxon>
        <taxon>Solanum</taxon>
    </lineage>
</organism>
<dbReference type="GO" id="GO:0003676">
    <property type="term" value="F:nucleic acid binding"/>
    <property type="evidence" value="ECO:0007669"/>
    <property type="project" value="InterPro"/>
</dbReference>
<name>A0AAF0Q372_SOLVR</name>
<protein>
    <recommendedName>
        <fullName evidence="2">CCHC-type domain-containing protein</fullName>
    </recommendedName>
</protein>
<dbReference type="GO" id="GO:0008270">
    <property type="term" value="F:zinc ion binding"/>
    <property type="evidence" value="ECO:0007669"/>
    <property type="project" value="UniProtKB-KW"/>
</dbReference>
<dbReference type="SUPFAM" id="SSF57756">
    <property type="entry name" value="Retrovirus zinc finger-like domains"/>
    <property type="match status" value="1"/>
</dbReference>
<evidence type="ECO:0000313" key="3">
    <source>
        <dbReference type="EMBL" id="WMV14705.1"/>
    </source>
</evidence>
<dbReference type="Pfam" id="PF08284">
    <property type="entry name" value="RVP_2"/>
    <property type="match status" value="1"/>
</dbReference>
<dbReference type="EMBL" id="CP133613">
    <property type="protein sequence ID" value="WMV14705.1"/>
    <property type="molecule type" value="Genomic_DNA"/>
</dbReference>
<dbReference type="Proteomes" id="UP001234989">
    <property type="component" value="Chromosome 2"/>
</dbReference>
<dbReference type="InterPro" id="IPR001878">
    <property type="entry name" value="Znf_CCHC"/>
</dbReference>